<evidence type="ECO:0000256" key="8">
    <source>
        <dbReference type="ARBA" id="ARBA00023170"/>
    </source>
</evidence>
<feature type="domain" description="G-protein coupled receptors family 1 profile" evidence="13">
    <location>
        <begin position="47"/>
        <end position="312"/>
    </location>
</feature>
<gene>
    <name evidence="14" type="primary">LOC106704731</name>
</gene>
<proteinExistence type="inferred from homology"/>
<dbReference type="SMART" id="SM01381">
    <property type="entry name" value="7TM_GPCR_Srsx"/>
    <property type="match status" value="1"/>
</dbReference>
<feature type="transmembrane region" description="Helical" evidence="12">
    <location>
        <begin position="146"/>
        <end position="167"/>
    </location>
</feature>
<evidence type="ECO:0000256" key="9">
    <source>
        <dbReference type="ARBA" id="ARBA00023180"/>
    </source>
</evidence>
<dbReference type="PANTHER" id="PTHR24248:SF66">
    <property type="entry name" value="OCTOPAMINE RECEPTOR BETA-3R"/>
    <property type="match status" value="1"/>
</dbReference>
<dbReference type="InParanoid" id="H3AWX3"/>
<organism evidence="14 15">
    <name type="scientific">Latimeria chalumnae</name>
    <name type="common">Coelacanth</name>
    <dbReference type="NCBI Taxonomy" id="7897"/>
    <lineage>
        <taxon>Eukaryota</taxon>
        <taxon>Metazoa</taxon>
        <taxon>Chordata</taxon>
        <taxon>Craniata</taxon>
        <taxon>Vertebrata</taxon>
        <taxon>Euteleostomi</taxon>
        <taxon>Coelacanthiformes</taxon>
        <taxon>Coelacanthidae</taxon>
        <taxon>Latimeria</taxon>
    </lineage>
</organism>
<evidence type="ECO:0000256" key="5">
    <source>
        <dbReference type="ARBA" id="ARBA00023040"/>
    </source>
</evidence>
<dbReference type="Proteomes" id="UP000008672">
    <property type="component" value="Unassembled WGS sequence"/>
</dbReference>
<dbReference type="Gene3D" id="1.20.1070.10">
    <property type="entry name" value="Rhodopsin 7-helix transmembrane proteins"/>
    <property type="match status" value="1"/>
</dbReference>
<keyword evidence="8 11" id="KW-0675">Receptor</keyword>
<dbReference type="PROSITE" id="PS50262">
    <property type="entry name" value="G_PROTEIN_RECEP_F1_2"/>
    <property type="match status" value="1"/>
</dbReference>
<protein>
    <recommendedName>
        <fullName evidence="13">G-protein coupled receptors family 1 profile domain-containing protein</fullName>
    </recommendedName>
</protein>
<keyword evidence="3 11" id="KW-0812">Transmembrane</keyword>
<dbReference type="EMBL" id="AFYH01132226">
    <property type="status" value="NOT_ANNOTATED_CDS"/>
    <property type="molecule type" value="Genomic_DNA"/>
</dbReference>
<dbReference type="AlphaFoldDB" id="H3AWX3"/>
<keyword evidence="2" id="KW-1003">Cell membrane</keyword>
<evidence type="ECO:0000256" key="10">
    <source>
        <dbReference type="ARBA" id="ARBA00023224"/>
    </source>
</evidence>
<keyword evidence="15" id="KW-1185">Reference proteome</keyword>
<dbReference type="GO" id="GO:0004930">
    <property type="term" value="F:G protein-coupled receptor activity"/>
    <property type="evidence" value="ECO:0007669"/>
    <property type="project" value="UniProtKB-KW"/>
</dbReference>
<feature type="transmembrane region" description="Helical" evidence="12">
    <location>
        <begin position="65"/>
        <end position="84"/>
    </location>
</feature>
<feature type="transmembrane region" description="Helical" evidence="12">
    <location>
        <begin position="187"/>
        <end position="209"/>
    </location>
</feature>
<evidence type="ECO:0000313" key="15">
    <source>
        <dbReference type="Proteomes" id="UP000008672"/>
    </source>
</evidence>
<keyword evidence="9" id="KW-0325">Glycoprotein</keyword>
<sequence>MNNLFPNNSNGSQLCNSSEDRWSLWEQVESGVVFVILIMIIIITVTGNIFIIACIAYFKKLQTPTNIFILSLATADFFVGILVMPFSMIRTADKWYFGEIFCKIHSMLDLAFCAASIFSLCCIAFDRYLAVCDPLKYCYRMSKRRISILLLICWTLPTLISCVPILFDLNIIGFEEFLEGLDPCSCVLVFNIPYAIVTSSTCFIIPILIMIGNYGRIFQVANVQARQIHAMENRVTIQNVSPERTSQGSNMKKERKAAKTLGKIIGIFLGCWLPFFTTIIIHPVTGYTADSIISEVVLWLGYTNSAINPFLYAFYNKPFRHAFLIITECKTFDRNCQNPDLSVPTSRPQNE</sequence>
<evidence type="ECO:0000259" key="13">
    <source>
        <dbReference type="PROSITE" id="PS50262"/>
    </source>
</evidence>
<feature type="transmembrane region" description="Helical" evidence="12">
    <location>
        <begin position="296"/>
        <end position="315"/>
    </location>
</feature>
<dbReference type="PROSITE" id="PS00237">
    <property type="entry name" value="G_PROTEIN_RECEP_F1_1"/>
    <property type="match status" value="1"/>
</dbReference>
<dbReference type="FunFam" id="1.20.1070.10:FF:000030">
    <property type="entry name" value="trace amine-associated receptor 1"/>
    <property type="match status" value="1"/>
</dbReference>
<keyword evidence="4 12" id="KW-1133">Transmembrane helix</keyword>
<dbReference type="GeneTree" id="ENSGT00950000182934"/>
<evidence type="ECO:0000256" key="7">
    <source>
        <dbReference type="ARBA" id="ARBA00023157"/>
    </source>
</evidence>
<reference evidence="14" key="2">
    <citation type="submission" date="2025-08" db="UniProtKB">
        <authorList>
            <consortium name="Ensembl"/>
        </authorList>
    </citation>
    <scope>IDENTIFICATION</scope>
</reference>
<evidence type="ECO:0000256" key="12">
    <source>
        <dbReference type="SAM" id="Phobius"/>
    </source>
</evidence>
<dbReference type="PRINTS" id="PR00237">
    <property type="entry name" value="GPCRRHODOPSN"/>
</dbReference>
<accession>H3AWX3</accession>
<dbReference type="GO" id="GO:0071880">
    <property type="term" value="P:adenylate cyclase-activating adrenergic receptor signaling pathway"/>
    <property type="evidence" value="ECO:0007669"/>
    <property type="project" value="TreeGrafter"/>
</dbReference>
<feature type="transmembrane region" description="Helical" evidence="12">
    <location>
        <begin position="104"/>
        <end position="125"/>
    </location>
</feature>
<feature type="transmembrane region" description="Helical" evidence="12">
    <location>
        <begin position="261"/>
        <end position="284"/>
    </location>
</feature>
<dbReference type="GO" id="GO:0005886">
    <property type="term" value="C:plasma membrane"/>
    <property type="evidence" value="ECO:0007669"/>
    <property type="project" value="UniProtKB-SubCell"/>
</dbReference>
<dbReference type="Ensembl" id="ENSLACT00000014243.1">
    <property type="protein sequence ID" value="ENSLACP00000014144.1"/>
    <property type="gene ID" value="ENSLACG00000012451.1"/>
</dbReference>
<evidence type="ECO:0000256" key="11">
    <source>
        <dbReference type="RuleBase" id="RU000688"/>
    </source>
</evidence>
<name>H3AWX3_LATCH</name>
<comment type="similarity">
    <text evidence="11">Belongs to the G-protein coupled receptor 1 family.</text>
</comment>
<evidence type="ECO:0000256" key="6">
    <source>
        <dbReference type="ARBA" id="ARBA00023136"/>
    </source>
</evidence>
<dbReference type="PANTHER" id="PTHR24248">
    <property type="entry name" value="ADRENERGIC RECEPTOR-RELATED G-PROTEIN COUPLED RECEPTOR"/>
    <property type="match status" value="1"/>
</dbReference>
<evidence type="ECO:0000313" key="14">
    <source>
        <dbReference type="Ensembl" id="ENSLACP00000014144.1"/>
    </source>
</evidence>
<dbReference type="Pfam" id="PF00001">
    <property type="entry name" value="7tm_1"/>
    <property type="match status" value="1"/>
</dbReference>
<keyword evidence="10 11" id="KW-0807">Transducer</keyword>
<dbReference type="SUPFAM" id="SSF81321">
    <property type="entry name" value="Family A G protein-coupled receptor-like"/>
    <property type="match status" value="1"/>
</dbReference>
<dbReference type="GO" id="GO:0043410">
    <property type="term" value="P:positive regulation of MAPK cascade"/>
    <property type="evidence" value="ECO:0007669"/>
    <property type="project" value="TreeGrafter"/>
</dbReference>
<keyword evidence="6 12" id="KW-0472">Membrane</keyword>
<feature type="transmembrane region" description="Helical" evidence="12">
    <location>
        <begin position="32"/>
        <end position="58"/>
    </location>
</feature>
<comment type="subcellular location">
    <subcellularLocation>
        <location evidence="1">Cell membrane</location>
        <topology evidence="1">Multi-pass membrane protein</topology>
    </subcellularLocation>
</comment>
<evidence type="ECO:0000256" key="2">
    <source>
        <dbReference type="ARBA" id="ARBA00022475"/>
    </source>
</evidence>
<evidence type="ECO:0000256" key="1">
    <source>
        <dbReference type="ARBA" id="ARBA00004651"/>
    </source>
</evidence>
<keyword evidence="7" id="KW-1015">Disulfide bond</keyword>
<dbReference type="CDD" id="cd15055">
    <property type="entry name" value="7tmA_TAARs"/>
    <property type="match status" value="1"/>
</dbReference>
<reference evidence="14" key="3">
    <citation type="submission" date="2025-09" db="UniProtKB">
        <authorList>
            <consortium name="Ensembl"/>
        </authorList>
    </citation>
    <scope>IDENTIFICATION</scope>
</reference>
<dbReference type="HOGENOM" id="CLU_009579_11_0_1"/>
<evidence type="ECO:0000256" key="3">
    <source>
        <dbReference type="ARBA" id="ARBA00022692"/>
    </source>
</evidence>
<dbReference type="eggNOG" id="KOG3656">
    <property type="taxonomic scope" value="Eukaryota"/>
</dbReference>
<evidence type="ECO:0000256" key="4">
    <source>
        <dbReference type="ARBA" id="ARBA00022989"/>
    </source>
</evidence>
<reference evidence="15" key="1">
    <citation type="submission" date="2011-08" db="EMBL/GenBank/DDBJ databases">
        <title>The draft genome of Latimeria chalumnae.</title>
        <authorList>
            <person name="Di Palma F."/>
            <person name="Alfoldi J."/>
            <person name="Johnson J."/>
            <person name="Berlin A."/>
            <person name="Gnerre S."/>
            <person name="Jaffe D."/>
            <person name="MacCallum I."/>
            <person name="Young S."/>
            <person name="Walker B.J."/>
            <person name="Lander E."/>
            <person name="Lindblad-Toh K."/>
        </authorList>
    </citation>
    <scope>NUCLEOTIDE SEQUENCE [LARGE SCALE GENOMIC DNA]</scope>
    <source>
        <strain evidence="15">Wild caught</strain>
    </source>
</reference>
<dbReference type="InterPro" id="IPR017452">
    <property type="entry name" value="GPCR_Rhodpsn_7TM"/>
</dbReference>
<dbReference type="InterPro" id="IPR000276">
    <property type="entry name" value="GPCR_Rhodpsn"/>
</dbReference>
<dbReference type="OMA" id="CYPLKYR"/>
<keyword evidence="5 11" id="KW-0297">G-protein coupled receptor</keyword>